<feature type="transmembrane region" description="Helical" evidence="1">
    <location>
        <begin position="114"/>
        <end position="138"/>
    </location>
</feature>
<evidence type="ECO:0000313" key="3">
    <source>
        <dbReference type="Proteomes" id="UP000740605"/>
    </source>
</evidence>
<keyword evidence="1" id="KW-1133">Transmembrane helix</keyword>
<keyword evidence="3" id="KW-1185">Reference proteome</keyword>
<gene>
    <name evidence="2" type="ORF">J0P97_10335</name>
</gene>
<keyword evidence="1" id="KW-0812">Transmembrane</keyword>
<sequence>MRKLFLSLGLVLVISGVVVVALGAMAQSEDPVVALGWLLTVPLLVSVCGCAFLIASLFGIDGSDSRLARRRPLVLFALVGLALGLSFPVAGIISQIPDSLAGLNAEFVPGPAPAIGAIAFAVIGLAVGLAVGAIGSILMRIAYRRGSALERLAHR</sequence>
<dbReference type="EMBL" id="JAFLHG010000008">
    <property type="protein sequence ID" value="MBT8798469.1"/>
    <property type="molecule type" value="Genomic_DNA"/>
</dbReference>
<dbReference type="RefSeq" id="WP_215487696.1">
    <property type="nucleotide sequence ID" value="NZ_BAAAPJ010000006.1"/>
</dbReference>
<evidence type="ECO:0000256" key="1">
    <source>
        <dbReference type="SAM" id="Phobius"/>
    </source>
</evidence>
<accession>A0ABS5XVA9</accession>
<evidence type="ECO:0008006" key="4">
    <source>
        <dbReference type="Google" id="ProtNLM"/>
    </source>
</evidence>
<name>A0ABS5XVA9_9MICO</name>
<proteinExistence type="predicted"/>
<evidence type="ECO:0000313" key="2">
    <source>
        <dbReference type="EMBL" id="MBT8798469.1"/>
    </source>
</evidence>
<protein>
    <recommendedName>
        <fullName evidence="4">Major facilitator superfamily (MFS) profile domain-containing protein</fullName>
    </recommendedName>
</protein>
<dbReference type="Proteomes" id="UP000740605">
    <property type="component" value="Unassembled WGS sequence"/>
</dbReference>
<keyword evidence="1" id="KW-0472">Membrane</keyword>
<feature type="transmembrane region" description="Helical" evidence="1">
    <location>
        <begin position="36"/>
        <end position="60"/>
    </location>
</feature>
<reference evidence="2 3" key="1">
    <citation type="submission" date="2021-03" db="EMBL/GenBank/DDBJ databases">
        <title>Microbacterium pauli sp. nov., isolated from microfiltered milk.</title>
        <authorList>
            <person name="Bellassi P."/>
            <person name="Fontana A."/>
            <person name="Callegari M.L."/>
            <person name="Lorenzo M."/>
            <person name="Cappa F."/>
        </authorList>
    </citation>
    <scope>NUCLEOTIDE SEQUENCE [LARGE SCALE GENOMIC DNA]</scope>
    <source>
        <strain evidence="2 3">DSM 18909</strain>
    </source>
</reference>
<feature type="transmembrane region" description="Helical" evidence="1">
    <location>
        <begin position="72"/>
        <end position="94"/>
    </location>
</feature>
<organism evidence="2 3">
    <name type="scientific">Microbacterium flavum</name>
    <dbReference type="NCBI Taxonomy" id="415216"/>
    <lineage>
        <taxon>Bacteria</taxon>
        <taxon>Bacillati</taxon>
        <taxon>Actinomycetota</taxon>
        <taxon>Actinomycetes</taxon>
        <taxon>Micrococcales</taxon>
        <taxon>Microbacteriaceae</taxon>
        <taxon>Microbacterium</taxon>
    </lineage>
</organism>
<comment type="caution">
    <text evidence="2">The sequence shown here is derived from an EMBL/GenBank/DDBJ whole genome shotgun (WGS) entry which is preliminary data.</text>
</comment>